<evidence type="ECO:0000256" key="2">
    <source>
        <dbReference type="ARBA" id="ARBA00008837"/>
    </source>
</evidence>
<keyword evidence="6" id="KW-1185">Reference proteome</keyword>
<dbReference type="CDD" id="cd19495">
    <property type="entry name" value="Elp6"/>
    <property type="match status" value="1"/>
</dbReference>
<dbReference type="InterPro" id="IPR027417">
    <property type="entry name" value="P-loop_NTPase"/>
</dbReference>
<dbReference type="Proteomes" id="UP000038830">
    <property type="component" value="Unassembled WGS sequence"/>
</dbReference>
<comment type="similarity">
    <text evidence="2">Belongs to the ELP6 family.</text>
</comment>
<evidence type="ECO:0000313" key="3">
    <source>
        <dbReference type="EMBL" id="CEP22291.1"/>
    </source>
</evidence>
<comment type="pathway">
    <text evidence="1">tRNA modification; 5-methoxycarbonylmethyl-2-thiouridine-tRNA biosynthesis.</text>
</comment>
<dbReference type="GO" id="GO:0002098">
    <property type="term" value="P:tRNA wobble uridine modification"/>
    <property type="evidence" value="ECO:0007669"/>
    <property type="project" value="InterPro"/>
</dbReference>
<dbReference type="PANTHER" id="PTHR16184">
    <property type="entry name" value="ELONGATOR COMPLEX PROTEIN 6"/>
    <property type="match status" value="1"/>
</dbReference>
<dbReference type="Proteomes" id="UP000094389">
    <property type="component" value="Unassembled WGS sequence"/>
</dbReference>
<evidence type="ECO:0000256" key="1">
    <source>
        <dbReference type="ARBA" id="ARBA00005043"/>
    </source>
</evidence>
<name>A0A0H5C377_CYBJN</name>
<organism evidence="3 5">
    <name type="scientific">Cyberlindnera jadinii (strain ATCC 18201 / CBS 1600 / BCRC 20928 / JCM 3617 / NBRC 0987 / NRRL Y-1542)</name>
    <name type="common">Torula yeast</name>
    <name type="synonym">Candida utilis</name>
    <dbReference type="NCBI Taxonomy" id="983966"/>
    <lineage>
        <taxon>Eukaryota</taxon>
        <taxon>Fungi</taxon>
        <taxon>Dikarya</taxon>
        <taxon>Ascomycota</taxon>
        <taxon>Saccharomycotina</taxon>
        <taxon>Saccharomycetes</taxon>
        <taxon>Phaffomycetales</taxon>
        <taxon>Phaffomycetaceae</taxon>
        <taxon>Cyberlindnera</taxon>
    </lineage>
</organism>
<evidence type="ECO:0000313" key="4">
    <source>
        <dbReference type="EMBL" id="ODV75102.1"/>
    </source>
</evidence>
<dbReference type="EMBL" id="CDQK01000003">
    <property type="protein sequence ID" value="CEP22291.1"/>
    <property type="molecule type" value="Genomic_DNA"/>
</dbReference>
<reference evidence="4 6" key="3">
    <citation type="journal article" date="2016" name="Proc. Natl. Acad. Sci. U.S.A.">
        <title>Comparative genomics of biotechnologically important yeasts.</title>
        <authorList>
            <person name="Riley R."/>
            <person name="Haridas S."/>
            <person name="Wolfe K.H."/>
            <person name="Lopes M.R."/>
            <person name="Hittinger C.T."/>
            <person name="Goeker M."/>
            <person name="Salamov A.A."/>
            <person name="Wisecaver J.H."/>
            <person name="Long T.M."/>
            <person name="Calvey C.H."/>
            <person name="Aerts A.L."/>
            <person name="Barry K.W."/>
            <person name="Choi C."/>
            <person name="Clum A."/>
            <person name="Coughlan A.Y."/>
            <person name="Deshpande S."/>
            <person name="Douglass A.P."/>
            <person name="Hanson S.J."/>
            <person name="Klenk H.-P."/>
            <person name="LaButti K.M."/>
            <person name="Lapidus A."/>
            <person name="Lindquist E.A."/>
            <person name="Lipzen A.M."/>
            <person name="Meier-Kolthoff J.P."/>
            <person name="Ohm R.A."/>
            <person name="Otillar R.P."/>
            <person name="Pangilinan J.L."/>
            <person name="Peng Y."/>
            <person name="Rokas A."/>
            <person name="Rosa C.A."/>
            <person name="Scheuner C."/>
            <person name="Sibirny A.A."/>
            <person name="Slot J.C."/>
            <person name="Stielow J.B."/>
            <person name="Sun H."/>
            <person name="Kurtzman C.P."/>
            <person name="Blackwell M."/>
            <person name="Grigoriev I.V."/>
            <person name="Jeffries T.W."/>
        </authorList>
    </citation>
    <scope>NUCLEOTIDE SEQUENCE [LARGE SCALE GENOMIC DNA]</scope>
    <source>
        <strain evidence="6">ATCC 18201 / CBS 1600 / BCRC 20928 / JCM 3617 / NBRC 0987 / NRRL Y-1542</strain>
        <strain evidence="4">NRRL Y-1542</strain>
    </source>
</reference>
<evidence type="ECO:0000313" key="6">
    <source>
        <dbReference type="Proteomes" id="UP000094389"/>
    </source>
</evidence>
<dbReference type="Gene3D" id="3.40.50.300">
    <property type="entry name" value="P-loop containing nucleotide triphosphate hydrolases"/>
    <property type="match status" value="1"/>
</dbReference>
<dbReference type="AlphaFoldDB" id="A0A0H5C377"/>
<accession>A0A0H5C377</accession>
<evidence type="ECO:0008006" key="7">
    <source>
        <dbReference type="Google" id="ProtNLM"/>
    </source>
</evidence>
<reference evidence="3" key="1">
    <citation type="submission" date="2014-12" db="EMBL/GenBank/DDBJ databases">
        <authorList>
            <person name="Jaenicke S."/>
        </authorList>
    </citation>
    <scope>NUCLEOTIDE SEQUENCE [LARGE SCALE GENOMIC DNA]</scope>
    <source>
        <strain evidence="3">CBS1600</strain>
    </source>
</reference>
<dbReference type="UniPathway" id="UPA00988"/>
<proteinExistence type="inferred from homology"/>
<dbReference type="EMBL" id="KV453926">
    <property type="protein sequence ID" value="ODV75102.1"/>
    <property type="molecule type" value="Genomic_DNA"/>
</dbReference>
<accession>A0A1E4S6T6</accession>
<gene>
    <name evidence="3" type="ORF">BN1211_2605</name>
    <name evidence="4" type="ORF">CYBJADRAFT_146896</name>
</gene>
<protein>
    <recommendedName>
        <fullName evidence="7">Elongator complex protein 6</fullName>
    </recommendedName>
</protein>
<sequence length="259" mass="28763">MSTLKQDLILFADTSIIPRGSKVCGTITHTQGTSPAWLVESLVENGLFGTCSINADGKASRSLRGDVVLISLVHDEGFYDLKRNSIALGETPQFHFVDLFTDLFGKVGDVEHLNKTFDQLASQIDQYTSEHKTVLIEGLEFLIGATQLTASHILNQLTKLQRVSQAIFVILAADKELVQLKVNDSSLIEFRMNELLTRLIHRSHLAISLRPLETGKAKDVTGTLTISRGALPFEGSTEVMEKEYLFLTSKDQQTKLFLR</sequence>
<dbReference type="InterPro" id="IPR018627">
    <property type="entry name" value="ELP6"/>
</dbReference>
<dbReference type="OrthoDB" id="9995306at2759"/>
<dbReference type="GO" id="GO:0033588">
    <property type="term" value="C:elongator holoenzyme complex"/>
    <property type="evidence" value="ECO:0007669"/>
    <property type="project" value="InterPro"/>
</dbReference>
<dbReference type="PANTHER" id="PTHR16184:SF6">
    <property type="entry name" value="ELONGATOR COMPLEX PROTEIN 6"/>
    <property type="match status" value="1"/>
</dbReference>
<dbReference type="OMA" id="EYVYHIT"/>
<reference evidence="5" key="2">
    <citation type="journal article" date="2015" name="J. Biotechnol.">
        <title>The structure of the Cyberlindnera jadinii genome and its relation to Candida utilis analyzed by the occurrence of single nucleotide polymorphisms.</title>
        <authorList>
            <person name="Rupp O."/>
            <person name="Brinkrolf K."/>
            <person name="Buerth C."/>
            <person name="Kunigo M."/>
            <person name="Schneider J."/>
            <person name="Jaenicke S."/>
            <person name="Goesmann A."/>
            <person name="Puehler A."/>
            <person name="Jaeger K.-E."/>
            <person name="Ernst J.F."/>
        </authorList>
    </citation>
    <scope>NUCLEOTIDE SEQUENCE [LARGE SCALE GENOMIC DNA]</scope>
    <source>
        <strain evidence="5">ATCC 18201 / CBS 1600 / BCRC 20928 / JCM 3617 / NBRC 0987 / NRRL Y-1542</strain>
    </source>
</reference>
<evidence type="ECO:0000313" key="5">
    <source>
        <dbReference type="Proteomes" id="UP000038830"/>
    </source>
</evidence>